<evidence type="ECO:0000313" key="5">
    <source>
        <dbReference type="EMBL" id="KAJ9172435.1"/>
    </source>
</evidence>
<protein>
    <recommendedName>
        <fullName evidence="4">RING-CH-type domain-containing protein</fullName>
    </recommendedName>
</protein>
<evidence type="ECO:0000259" key="4">
    <source>
        <dbReference type="PROSITE" id="PS51292"/>
    </source>
</evidence>
<dbReference type="InterPro" id="IPR011016">
    <property type="entry name" value="Znf_RING-CH"/>
</dbReference>
<sequence length="145" mass="15910">MATAHTSHFNTDHHLSRSSCDLSFSGEIGAHRDSSASDFLSGVDLESGVLEGKPHLDGKTERDCRICHLGLEGNERENGAAIDLGCSCKGDLGAAHKKCAETWFKIKGNMFKLHLLPHSGFSLHASCLSFTDMRDMWCPCSQCRW</sequence>
<name>A0ABQ9LZZ6_HEVBR</name>
<keyword evidence="6" id="KW-1185">Reference proteome</keyword>
<dbReference type="InterPro" id="IPR013083">
    <property type="entry name" value="Znf_RING/FYVE/PHD"/>
</dbReference>
<dbReference type="PROSITE" id="PS51292">
    <property type="entry name" value="ZF_RING_CH"/>
    <property type="match status" value="1"/>
</dbReference>
<dbReference type="SUPFAM" id="SSF57850">
    <property type="entry name" value="RING/U-box"/>
    <property type="match status" value="1"/>
</dbReference>
<dbReference type="SMART" id="SM00744">
    <property type="entry name" value="RINGv"/>
    <property type="match status" value="1"/>
</dbReference>
<evidence type="ECO:0000313" key="6">
    <source>
        <dbReference type="Proteomes" id="UP001174677"/>
    </source>
</evidence>
<proteinExistence type="predicted"/>
<evidence type="ECO:0000256" key="3">
    <source>
        <dbReference type="ARBA" id="ARBA00022833"/>
    </source>
</evidence>
<dbReference type="PANTHER" id="PTHR46214">
    <property type="entry name" value="ZINC FINGER, RING-CH-TYPE"/>
    <property type="match status" value="1"/>
</dbReference>
<evidence type="ECO:0000256" key="2">
    <source>
        <dbReference type="ARBA" id="ARBA00022771"/>
    </source>
</evidence>
<keyword evidence="1" id="KW-0479">Metal-binding</keyword>
<feature type="domain" description="RING-CH-type" evidence="4">
    <location>
        <begin position="56"/>
        <end position="124"/>
    </location>
</feature>
<dbReference type="Proteomes" id="UP001174677">
    <property type="component" value="Chromosome 9"/>
</dbReference>
<comment type="caution">
    <text evidence="5">The sequence shown here is derived from an EMBL/GenBank/DDBJ whole genome shotgun (WGS) entry which is preliminary data.</text>
</comment>
<organism evidence="5 6">
    <name type="scientific">Hevea brasiliensis</name>
    <name type="common">Para rubber tree</name>
    <name type="synonym">Siphonia brasiliensis</name>
    <dbReference type="NCBI Taxonomy" id="3981"/>
    <lineage>
        <taxon>Eukaryota</taxon>
        <taxon>Viridiplantae</taxon>
        <taxon>Streptophyta</taxon>
        <taxon>Embryophyta</taxon>
        <taxon>Tracheophyta</taxon>
        <taxon>Spermatophyta</taxon>
        <taxon>Magnoliopsida</taxon>
        <taxon>eudicotyledons</taxon>
        <taxon>Gunneridae</taxon>
        <taxon>Pentapetalae</taxon>
        <taxon>rosids</taxon>
        <taxon>fabids</taxon>
        <taxon>Malpighiales</taxon>
        <taxon>Euphorbiaceae</taxon>
        <taxon>Crotonoideae</taxon>
        <taxon>Micrandreae</taxon>
        <taxon>Hevea</taxon>
    </lineage>
</organism>
<keyword evidence="2" id="KW-0863">Zinc-finger</keyword>
<keyword evidence="3" id="KW-0862">Zinc</keyword>
<dbReference type="Gene3D" id="3.30.40.10">
    <property type="entry name" value="Zinc/RING finger domain, C3HC4 (zinc finger)"/>
    <property type="match status" value="1"/>
</dbReference>
<evidence type="ECO:0000256" key="1">
    <source>
        <dbReference type="ARBA" id="ARBA00022723"/>
    </source>
</evidence>
<dbReference type="Pfam" id="PF12906">
    <property type="entry name" value="RINGv"/>
    <property type="match status" value="1"/>
</dbReference>
<reference evidence="5" key="1">
    <citation type="journal article" date="2023" name="Plant Biotechnol. J.">
        <title>Chromosome-level wild Hevea brasiliensis genome provides new tools for genomic-assisted breeding and valuable loci to elevate rubber yield.</title>
        <authorList>
            <person name="Cheng H."/>
            <person name="Song X."/>
            <person name="Hu Y."/>
            <person name="Wu T."/>
            <person name="Yang Q."/>
            <person name="An Z."/>
            <person name="Feng S."/>
            <person name="Deng Z."/>
            <person name="Wu W."/>
            <person name="Zeng X."/>
            <person name="Tu M."/>
            <person name="Wang X."/>
            <person name="Huang H."/>
        </authorList>
    </citation>
    <scope>NUCLEOTIDE SEQUENCE</scope>
    <source>
        <strain evidence="5">MT/VB/25A 57/8</strain>
    </source>
</reference>
<accession>A0ABQ9LZZ6</accession>
<gene>
    <name evidence="5" type="ORF">P3X46_015676</name>
</gene>
<dbReference type="EMBL" id="JARPOI010000009">
    <property type="protein sequence ID" value="KAJ9172435.1"/>
    <property type="molecule type" value="Genomic_DNA"/>
</dbReference>
<dbReference type="PANTHER" id="PTHR46214:SF18">
    <property type="entry name" value="RING-CH-TYPE DOMAIN-CONTAINING PROTEIN"/>
    <property type="match status" value="1"/>
</dbReference>